<feature type="domain" description="PIN like" evidence="2">
    <location>
        <begin position="2"/>
        <end position="212"/>
    </location>
</feature>
<dbReference type="EMBL" id="JAAGMQ010000952">
    <property type="protein sequence ID" value="NEC37839.1"/>
    <property type="molecule type" value="Genomic_DNA"/>
</dbReference>
<accession>A0A6G3TM63</accession>
<organism evidence="3 4">
    <name type="scientific">Streptomyces rubrogriseus</name>
    <dbReference type="NCBI Taxonomy" id="194673"/>
    <lineage>
        <taxon>Bacteria</taxon>
        <taxon>Bacillati</taxon>
        <taxon>Actinomycetota</taxon>
        <taxon>Actinomycetes</taxon>
        <taxon>Kitasatosporales</taxon>
        <taxon>Streptomycetaceae</taxon>
        <taxon>Streptomyces</taxon>
        <taxon>Streptomyces violaceoruber group</taxon>
    </lineage>
</organism>
<proteinExistence type="predicted"/>
<comment type="caution">
    <text evidence="3">The sequence shown here is derived from an EMBL/GenBank/DDBJ whole genome shotgun (WGS) entry which is preliminary data.</text>
</comment>
<evidence type="ECO:0000313" key="4">
    <source>
        <dbReference type="Proteomes" id="UP000475666"/>
    </source>
</evidence>
<sequence length="389" mass="44213">MDNEARGEFFSVLDALRSRIWVPRQVATEFHANRISALDVYLKSRKEKGDAVKSSIDDLRKSLRSFANIRSLIGERKEAYLRPLEEFLDALSSDTDASLASFDLTVQALVGDDPVLVRLSKLLDGRVGDGIPQERREEELKEAKRRGVERIPPGYKDMEDKGEGGYGDYFIWSETLEYATVSKNPILFVSNDTKEDWMNRQCGLTIGPRPELVAEMRRVANVDYHQISSAALLVRANEALKINVSQRTIDQAEGQQNSDQRRLNRRVMRPQLHDHYKSVEASWNEAQRSMYQLREVVVDRARRIDDLDAELRHGAKGSSELSATTLAEKAREHAVLTQQNIEDLKRELEFQKLVAHLQDELDSARTELVAFESEMRPKSNISLGETAAG</sequence>
<feature type="coiled-coil region" evidence="1">
    <location>
        <begin position="327"/>
        <end position="374"/>
    </location>
</feature>
<dbReference type="AlphaFoldDB" id="A0A6G3TM63"/>
<evidence type="ECO:0000259" key="2">
    <source>
        <dbReference type="Pfam" id="PF18476"/>
    </source>
</evidence>
<dbReference type="Proteomes" id="UP000475666">
    <property type="component" value="Unassembled WGS sequence"/>
</dbReference>
<gene>
    <name evidence="3" type="ORF">G3I66_32385</name>
</gene>
<dbReference type="Pfam" id="PF18476">
    <property type="entry name" value="PIN_8"/>
    <property type="match status" value="1"/>
</dbReference>
<protein>
    <recommendedName>
        <fullName evidence="2">PIN like domain-containing protein</fullName>
    </recommendedName>
</protein>
<evidence type="ECO:0000256" key="1">
    <source>
        <dbReference type="SAM" id="Coils"/>
    </source>
</evidence>
<evidence type="ECO:0000313" key="3">
    <source>
        <dbReference type="EMBL" id="NEC37839.1"/>
    </source>
</evidence>
<dbReference type="InterPro" id="IPR041578">
    <property type="entry name" value="PIN_8"/>
</dbReference>
<name>A0A6G3TM63_9ACTN</name>
<keyword evidence="1" id="KW-0175">Coiled coil</keyword>
<reference evidence="3 4" key="1">
    <citation type="submission" date="2020-01" db="EMBL/GenBank/DDBJ databases">
        <title>Insect and environment-associated Actinomycetes.</title>
        <authorList>
            <person name="Currrie C."/>
            <person name="Chevrette M."/>
            <person name="Carlson C."/>
            <person name="Stubbendieck R."/>
            <person name="Wendt-Pienkowski E."/>
        </authorList>
    </citation>
    <scope>NUCLEOTIDE SEQUENCE [LARGE SCALE GENOMIC DNA]</scope>
    <source>
        <strain evidence="3 4">SID7739</strain>
    </source>
</reference>